<sequence>MYGKEHSSRLDIVDSTDAHNLHKLTIAMSAIFELTELTTVSFHPLTLNSNYLPV</sequence>
<evidence type="ECO:0000313" key="2">
    <source>
        <dbReference type="Proteomes" id="UP000019149"/>
    </source>
</evidence>
<dbReference type="EMBL" id="APAU02000283">
    <property type="protein sequence ID" value="EUB54290.1"/>
    <property type="molecule type" value="Genomic_DNA"/>
</dbReference>
<keyword evidence="2" id="KW-1185">Reference proteome</keyword>
<organism evidence="1 2">
    <name type="scientific">Echinococcus granulosus</name>
    <name type="common">Hydatid tapeworm</name>
    <dbReference type="NCBI Taxonomy" id="6210"/>
    <lineage>
        <taxon>Eukaryota</taxon>
        <taxon>Metazoa</taxon>
        <taxon>Spiralia</taxon>
        <taxon>Lophotrochozoa</taxon>
        <taxon>Platyhelminthes</taxon>
        <taxon>Cestoda</taxon>
        <taxon>Eucestoda</taxon>
        <taxon>Cyclophyllidea</taxon>
        <taxon>Taeniidae</taxon>
        <taxon>Echinococcus</taxon>
        <taxon>Echinococcus granulosus group</taxon>
    </lineage>
</organism>
<dbReference type="CTD" id="36346566"/>
<dbReference type="KEGG" id="egl:EGR_10851"/>
<name>W6TZN0_ECHGR</name>
<reference evidence="1 2" key="1">
    <citation type="journal article" date="2013" name="Nat. Genet.">
        <title>The genome of the hydatid tapeworm Echinococcus granulosus.</title>
        <authorList>
            <person name="Zheng H."/>
            <person name="Zhang W."/>
            <person name="Zhang L."/>
            <person name="Zhang Z."/>
            <person name="Li J."/>
            <person name="Lu G."/>
            <person name="Zhu Y."/>
            <person name="Wang Y."/>
            <person name="Huang Y."/>
            <person name="Liu J."/>
            <person name="Kang H."/>
            <person name="Chen J."/>
            <person name="Wang L."/>
            <person name="Chen A."/>
            <person name="Yu S."/>
            <person name="Gao Z."/>
            <person name="Jin L."/>
            <person name="Gu W."/>
            <person name="Wang Z."/>
            <person name="Zhao L."/>
            <person name="Shi B."/>
            <person name="Wen H."/>
            <person name="Lin R."/>
            <person name="Jones M.K."/>
            <person name="Brejova B."/>
            <person name="Vinar T."/>
            <person name="Zhao G."/>
            <person name="McManus D.P."/>
            <person name="Chen Z."/>
            <person name="Zhou Y."/>
            <person name="Wang S."/>
        </authorList>
    </citation>
    <scope>NUCLEOTIDE SEQUENCE [LARGE SCALE GENOMIC DNA]</scope>
</reference>
<dbReference type="GeneID" id="36346566"/>
<evidence type="ECO:0000313" key="1">
    <source>
        <dbReference type="EMBL" id="EUB54290.1"/>
    </source>
</evidence>
<dbReference type="Proteomes" id="UP000019149">
    <property type="component" value="Unassembled WGS sequence"/>
</dbReference>
<dbReference type="RefSeq" id="XP_024345486.1">
    <property type="nucleotide sequence ID" value="XM_024500100.1"/>
</dbReference>
<protein>
    <submittedName>
        <fullName evidence="1">Uncharacterized protein</fullName>
    </submittedName>
</protein>
<comment type="caution">
    <text evidence="1">The sequence shown here is derived from an EMBL/GenBank/DDBJ whole genome shotgun (WGS) entry which is preliminary data.</text>
</comment>
<accession>W6TZN0</accession>
<gene>
    <name evidence="1" type="ORF">EGR_10851</name>
</gene>
<proteinExistence type="predicted"/>
<dbReference type="AlphaFoldDB" id="W6TZN0"/>